<name>A0A3Q7HC86_SOLLC</name>
<sequence length="94" mass="10319">MFSKAAVCTIKEKRRAEEPVASKSLPSPSSATAGGGSPFPLLVASRGCCYCRCQPRLEKRRDWRVTEKRYECGASYRILTVLLKLLLSSAACCC</sequence>
<organism evidence="2">
    <name type="scientific">Solanum lycopersicum</name>
    <name type="common">Tomato</name>
    <name type="synonym">Lycopersicon esculentum</name>
    <dbReference type="NCBI Taxonomy" id="4081"/>
    <lineage>
        <taxon>Eukaryota</taxon>
        <taxon>Viridiplantae</taxon>
        <taxon>Streptophyta</taxon>
        <taxon>Embryophyta</taxon>
        <taxon>Tracheophyta</taxon>
        <taxon>Spermatophyta</taxon>
        <taxon>Magnoliopsida</taxon>
        <taxon>eudicotyledons</taxon>
        <taxon>Gunneridae</taxon>
        <taxon>Pentapetalae</taxon>
        <taxon>asterids</taxon>
        <taxon>lamiids</taxon>
        <taxon>Solanales</taxon>
        <taxon>Solanaceae</taxon>
        <taxon>Solanoideae</taxon>
        <taxon>Solaneae</taxon>
        <taxon>Solanum</taxon>
        <taxon>Solanum subgen. Lycopersicon</taxon>
    </lineage>
</organism>
<accession>A0A3Q7HC86</accession>
<reference evidence="2" key="2">
    <citation type="submission" date="2019-01" db="UniProtKB">
        <authorList>
            <consortium name="EnsemblPlants"/>
        </authorList>
    </citation>
    <scope>IDENTIFICATION</scope>
    <source>
        <strain evidence="2">cv. Heinz 1706</strain>
    </source>
</reference>
<dbReference type="AlphaFoldDB" id="A0A3Q7HC86"/>
<feature type="region of interest" description="Disordered" evidence="1">
    <location>
        <begin position="1"/>
        <end position="34"/>
    </location>
</feature>
<dbReference type="Gramene" id="Solyc05g025760.1.1">
    <property type="protein sequence ID" value="Solyc05g025760.1.1.1"/>
    <property type="gene ID" value="Solyc05g025760.1"/>
</dbReference>
<feature type="compositionally biased region" description="Basic and acidic residues" evidence="1">
    <location>
        <begin position="10"/>
        <end position="20"/>
    </location>
</feature>
<evidence type="ECO:0000313" key="2">
    <source>
        <dbReference type="EnsemblPlants" id="Solyc05g025760.1.1.1"/>
    </source>
</evidence>
<dbReference type="InParanoid" id="A0A3Q7HC86"/>
<evidence type="ECO:0000313" key="3">
    <source>
        <dbReference type="Proteomes" id="UP000004994"/>
    </source>
</evidence>
<reference evidence="2" key="1">
    <citation type="journal article" date="2012" name="Nature">
        <title>The tomato genome sequence provides insights into fleshy fruit evolution.</title>
        <authorList>
            <consortium name="Tomato Genome Consortium"/>
        </authorList>
    </citation>
    <scope>NUCLEOTIDE SEQUENCE [LARGE SCALE GENOMIC DNA]</scope>
    <source>
        <strain evidence="2">cv. Heinz 1706</strain>
    </source>
</reference>
<dbReference type="EnsemblPlants" id="Solyc05g025760.1.1">
    <property type="protein sequence ID" value="Solyc05g025760.1.1.1"/>
    <property type="gene ID" value="Solyc05g025760.1"/>
</dbReference>
<keyword evidence="3" id="KW-1185">Reference proteome</keyword>
<proteinExistence type="predicted"/>
<protein>
    <submittedName>
        <fullName evidence="2">Uncharacterized protein</fullName>
    </submittedName>
</protein>
<evidence type="ECO:0000256" key="1">
    <source>
        <dbReference type="SAM" id="MobiDB-lite"/>
    </source>
</evidence>
<dbReference type="Proteomes" id="UP000004994">
    <property type="component" value="Chromosome 5"/>
</dbReference>
<dbReference type="PaxDb" id="4081-Solyc05g025760.1.1"/>